<dbReference type="Proteomes" id="UP000469943">
    <property type="component" value="Unassembled WGS sequence"/>
</dbReference>
<dbReference type="Proteomes" id="UP000482084">
    <property type="component" value="Unassembled WGS sequence"/>
</dbReference>
<dbReference type="Pfam" id="PF18186">
    <property type="entry name" value="SLATT_4"/>
    <property type="match status" value="1"/>
</dbReference>
<keyword evidence="2" id="KW-1133">Transmembrane helix</keyword>
<evidence type="ECO:0000259" key="3">
    <source>
        <dbReference type="Pfam" id="PF18186"/>
    </source>
</evidence>
<evidence type="ECO:0000313" key="5">
    <source>
        <dbReference type="EMBL" id="NEG72775.1"/>
    </source>
</evidence>
<keyword evidence="2" id="KW-0472">Membrane</keyword>
<dbReference type="InterPro" id="IPR040811">
    <property type="entry name" value="SLATT_4"/>
</dbReference>
<dbReference type="NCBIfam" id="NF033632">
    <property type="entry name" value="SLATT_4"/>
    <property type="match status" value="1"/>
</dbReference>
<comment type="caution">
    <text evidence="4">The sequence shown here is derived from an EMBL/GenBank/DDBJ whole genome shotgun (WGS) entry which is preliminary data.</text>
</comment>
<feature type="region of interest" description="Disordered" evidence="1">
    <location>
        <begin position="169"/>
        <end position="191"/>
    </location>
</feature>
<evidence type="ECO:0000313" key="7">
    <source>
        <dbReference type="Proteomes" id="UP000482084"/>
    </source>
</evidence>
<feature type="domain" description="SMODS and SLOG-associating 2TM effector" evidence="3">
    <location>
        <begin position="22"/>
        <end position="179"/>
    </location>
</feature>
<dbReference type="AlphaFoldDB" id="A0A6L4WXE5"/>
<organism evidence="4 7">
    <name type="scientific">Bifidobacterium ramosum</name>
    <dbReference type="NCBI Taxonomy" id="1798158"/>
    <lineage>
        <taxon>Bacteria</taxon>
        <taxon>Bacillati</taxon>
        <taxon>Actinomycetota</taxon>
        <taxon>Actinomycetes</taxon>
        <taxon>Bifidobacteriales</taxon>
        <taxon>Bifidobacteriaceae</taxon>
        <taxon>Bifidobacterium</taxon>
    </lineage>
</organism>
<accession>A0A6L4WXE5</accession>
<evidence type="ECO:0000256" key="2">
    <source>
        <dbReference type="SAM" id="Phobius"/>
    </source>
</evidence>
<feature type="transmembrane region" description="Helical" evidence="2">
    <location>
        <begin position="53"/>
        <end position="71"/>
    </location>
</feature>
<evidence type="ECO:0000313" key="4">
    <source>
        <dbReference type="EMBL" id="KAB8286697.1"/>
    </source>
</evidence>
<name>A0A6L4WXE5_9BIFI</name>
<keyword evidence="7" id="KW-1185">Reference proteome</keyword>
<reference evidence="5 6" key="1">
    <citation type="submission" date="2019-10" db="EMBL/GenBank/DDBJ databases">
        <title>Bifidobacterium from non-human primates.</title>
        <authorList>
            <person name="Modesto M."/>
        </authorList>
    </citation>
    <scope>NUCLEOTIDE SEQUENCE [LARGE SCALE GENOMIC DNA]</scope>
    <source>
        <strain evidence="5 6">TREM</strain>
    </source>
</reference>
<gene>
    <name evidence="4" type="ORF">DSM100688_2192</name>
    <name evidence="5" type="ORF">GFD24_11305</name>
</gene>
<dbReference type="EMBL" id="WHZX01000016">
    <property type="protein sequence ID" value="NEG72775.1"/>
    <property type="molecule type" value="Genomic_DNA"/>
</dbReference>
<proteinExistence type="predicted"/>
<dbReference type="OrthoDB" id="1099722at2"/>
<keyword evidence="2" id="KW-0812">Transmembrane</keyword>
<reference evidence="4 7" key="2">
    <citation type="submission" date="2019-10" db="EMBL/GenBank/DDBJ databases">
        <title>Characterization of the phylogenetic diversity of two novel species belonging to the genus Bifidobacterium: Bifidobacterium cebidarum sp. nov. and Bifidobacterium leontopitheci sp. nov.</title>
        <authorList>
            <person name="Lugli G.A."/>
            <person name="Duranti S."/>
            <person name="Milani C."/>
            <person name="Turroni F."/>
            <person name="Ventura M."/>
        </authorList>
    </citation>
    <scope>NUCLEOTIDE SEQUENCE [LARGE SCALE GENOMIC DNA]</scope>
    <source>
        <strain evidence="4 7">DSM 100688</strain>
    </source>
</reference>
<dbReference type="EMBL" id="WBSM01000017">
    <property type="protein sequence ID" value="KAB8286697.1"/>
    <property type="molecule type" value="Genomic_DNA"/>
</dbReference>
<protein>
    <submittedName>
        <fullName evidence="5">SLATT domain-containing protein</fullName>
    </submittedName>
</protein>
<evidence type="ECO:0000256" key="1">
    <source>
        <dbReference type="SAM" id="MobiDB-lite"/>
    </source>
</evidence>
<sequence>MNGSLYMVTNLKPDYRERLRSELVTRYGKVVYTFTAHEKDAHRLRAEDRRLRWCQLILSAITAGGFLVTVFPTWAKAIGAVFAVALVIVNAATKNFNPAAKAEEHQKAADRLWIVREEYEALLTDFNELRDDEIREKRDNLTKTVANIYATTPRTSEKAYQEAQHALKKEEEQTFNEGEAERFLPPVLRRQ</sequence>
<evidence type="ECO:0000313" key="6">
    <source>
        <dbReference type="Proteomes" id="UP000469943"/>
    </source>
</evidence>